<dbReference type="AlphaFoldDB" id="A0A382DUD5"/>
<protein>
    <recommendedName>
        <fullName evidence="2">Sulfatase N-terminal domain-containing protein</fullName>
    </recommendedName>
</protein>
<name>A0A382DUD5_9ZZZZ</name>
<comment type="similarity">
    <text evidence="1">Belongs to the sulfatase family.</text>
</comment>
<dbReference type="PANTHER" id="PTHR42693">
    <property type="entry name" value="ARYLSULFATASE FAMILY MEMBER"/>
    <property type="match status" value="1"/>
</dbReference>
<dbReference type="InterPro" id="IPR017850">
    <property type="entry name" value="Alkaline_phosphatase_core_sf"/>
</dbReference>
<dbReference type="Gene3D" id="3.40.720.10">
    <property type="entry name" value="Alkaline Phosphatase, subunit A"/>
    <property type="match status" value="1"/>
</dbReference>
<dbReference type="GO" id="GO:0004065">
    <property type="term" value="F:arylsulfatase activity"/>
    <property type="evidence" value="ECO:0007669"/>
    <property type="project" value="TreeGrafter"/>
</dbReference>
<evidence type="ECO:0000256" key="1">
    <source>
        <dbReference type="ARBA" id="ARBA00008779"/>
    </source>
</evidence>
<sequence length="327" mass="35892">AFVPYTTPHWPLGLPDDWLDRHAGNYEAGYDVLRESRVERAEELGVLPPGASLASYISSAVPWQGLNATQRQRHVRAQEIYAGMVEYMDMSIGRIITYLEESGQLENTVIMFSSDHGGSAGSHGLIEGEPVRDDQVDNTFLDNSIENFGRPKSFIDHGVGFGEAATAPFKYSKGTISEGGLRAAAFVYYSKAVAPGVSHALMDMVDILPTFLEIAGTEHPGAGNYKGREINDIVGTSFWSHLTGQSDQVHLPTDSLGWFSGGQGALIRDDYKIINQVARGMEMTAQGQVSPWRLYNIVLDPGETEDISSEHPELLSELAGEWEANWR</sequence>
<dbReference type="SUPFAM" id="SSF53649">
    <property type="entry name" value="Alkaline phosphatase-like"/>
    <property type="match status" value="1"/>
</dbReference>
<dbReference type="EMBL" id="UINC01040791">
    <property type="protein sequence ID" value="SVB41167.1"/>
    <property type="molecule type" value="Genomic_DNA"/>
</dbReference>
<gene>
    <name evidence="3" type="ORF">METZ01_LOCUS194021</name>
</gene>
<reference evidence="3" key="1">
    <citation type="submission" date="2018-05" db="EMBL/GenBank/DDBJ databases">
        <authorList>
            <person name="Lanie J.A."/>
            <person name="Ng W.-L."/>
            <person name="Kazmierczak K.M."/>
            <person name="Andrzejewski T.M."/>
            <person name="Davidsen T.M."/>
            <person name="Wayne K.J."/>
            <person name="Tettelin H."/>
            <person name="Glass J.I."/>
            <person name="Rusch D."/>
            <person name="Podicherti R."/>
            <person name="Tsui H.-C.T."/>
            <person name="Winkler M.E."/>
        </authorList>
    </citation>
    <scope>NUCLEOTIDE SEQUENCE</scope>
</reference>
<dbReference type="Gene3D" id="3.30.1120.10">
    <property type="match status" value="1"/>
</dbReference>
<feature type="non-terminal residue" evidence="3">
    <location>
        <position position="1"/>
    </location>
</feature>
<dbReference type="PANTHER" id="PTHR42693:SF33">
    <property type="entry name" value="ARYLSULFATASE"/>
    <property type="match status" value="1"/>
</dbReference>
<feature type="domain" description="Sulfatase N-terminal" evidence="2">
    <location>
        <begin position="5"/>
        <end position="216"/>
    </location>
</feature>
<evidence type="ECO:0000259" key="2">
    <source>
        <dbReference type="Pfam" id="PF00884"/>
    </source>
</evidence>
<organism evidence="3">
    <name type="scientific">marine metagenome</name>
    <dbReference type="NCBI Taxonomy" id="408172"/>
    <lineage>
        <taxon>unclassified sequences</taxon>
        <taxon>metagenomes</taxon>
        <taxon>ecological metagenomes</taxon>
    </lineage>
</organism>
<dbReference type="InterPro" id="IPR050738">
    <property type="entry name" value="Sulfatase"/>
</dbReference>
<dbReference type="Pfam" id="PF00884">
    <property type="entry name" value="Sulfatase"/>
    <property type="match status" value="1"/>
</dbReference>
<accession>A0A382DUD5</accession>
<proteinExistence type="inferred from homology"/>
<evidence type="ECO:0000313" key="3">
    <source>
        <dbReference type="EMBL" id="SVB41167.1"/>
    </source>
</evidence>
<dbReference type="InterPro" id="IPR000917">
    <property type="entry name" value="Sulfatase_N"/>
</dbReference>